<keyword evidence="8" id="KW-1185">Reference proteome</keyword>
<dbReference type="InterPro" id="IPR050109">
    <property type="entry name" value="HTH-type_TetR-like_transc_reg"/>
</dbReference>
<sequence>MAHVPASERRPQLIQAAIDLMSREGVAAGSTRAIAAELGVAQATVHYTFGTKKDLYRAVVEQLTAEFIGHVRAAAPGAGAFGDQVRAMVYALWDSAVGEGGKCALMSEFSALAMRDPDLQEIMRALQYEIEETAAELLTALAAAHEQPLAAPAADVAVHFLAGFHGLTDRYLVLRAAGEEPDQGSRRALDLLVATTVGLCLGAPARLP</sequence>
<protein>
    <submittedName>
        <fullName evidence="7">TetR/AcrR family transcriptional regulator</fullName>
    </submittedName>
</protein>
<dbReference type="PANTHER" id="PTHR30055:SF200">
    <property type="entry name" value="HTH-TYPE TRANSCRIPTIONAL REPRESSOR BDCR"/>
    <property type="match status" value="1"/>
</dbReference>
<dbReference type="InterPro" id="IPR009057">
    <property type="entry name" value="Homeodomain-like_sf"/>
</dbReference>
<dbReference type="SUPFAM" id="SSF48498">
    <property type="entry name" value="Tetracyclin repressor-like, C-terminal domain"/>
    <property type="match status" value="1"/>
</dbReference>
<keyword evidence="3 5" id="KW-0238">DNA-binding</keyword>
<evidence type="ECO:0000256" key="4">
    <source>
        <dbReference type="ARBA" id="ARBA00023163"/>
    </source>
</evidence>
<organism evidence="7 8">
    <name type="scientific">Kitasatospora aburaviensis</name>
    <dbReference type="NCBI Taxonomy" id="67265"/>
    <lineage>
        <taxon>Bacteria</taxon>
        <taxon>Bacillati</taxon>
        <taxon>Actinomycetota</taxon>
        <taxon>Actinomycetes</taxon>
        <taxon>Kitasatosporales</taxon>
        <taxon>Streptomycetaceae</taxon>
        <taxon>Kitasatospora</taxon>
    </lineage>
</organism>
<comment type="caution">
    <text evidence="7">The sequence shown here is derived from an EMBL/GenBank/DDBJ whole genome shotgun (WGS) entry which is preliminary data.</text>
</comment>
<feature type="domain" description="HTH tetR-type" evidence="6">
    <location>
        <begin position="7"/>
        <end position="67"/>
    </location>
</feature>
<dbReference type="PANTHER" id="PTHR30055">
    <property type="entry name" value="HTH-TYPE TRANSCRIPTIONAL REGULATOR RUTR"/>
    <property type="match status" value="1"/>
</dbReference>
<dbReference type="Gene3D" id="1.10.10.60">
    <property type="entry name" value="Homeodomain-like"/>
    <property type="match status" value="1"/>
</dbReference>
<evidence type="ECO:0000256" key="2">
    <source>
        <dbReference type="ARBA" id="ARBA00023015"/>
    </source>
</evidence>
<proteinExistence type="predicted"/>
<evidence type="ECO:0000256" key="1">
    <source>
        <dbReference type="ARBA" id="ARBA00022491"/>
    </source>
</evidence>
<accession>A0ABW1EWN5</accession>
<keyword evidence="1" id="KW-0678">Repressor</keyword>
<dbReference type="PROSITE" id="PS50977">
    <property type="entry name" value="HTH_TETR_2"/>
    <property type="match status" value="1"/>
</dbReference>
<keyword evidence="2" id="KW-0805">Transcription regulation</keyword>
<dbReference type="InterPro" id="IPR039538">
    <property type="entry name" value="BetI_C"/>
</dbReference>
<dbReference type="InterPro" id="IPR001647">
    <property type="entry name" value="HTH_TetR"/>
</dbReference>
<evidence type="ECO:0000313" key="8">
    <source>
        <dbReference type="Proteomes" id="UP001596067"/>
    </source>
</evidence>
<dbReference type="Pfam" id="PF13977">
    <property type="entry name" value="TetR_C_6"/>
    <property type="match status" value="1"/>
</dbReference>
<evidence type="ECO:0000256" key="5">
    <source>
        <dbReference type="PROSITE-ProRule" id="PRU00335"/>
    </source>
</evidence>
<dbReference type="Pfam" id="PF00440">
    <property type="entry name" value="TetR_N"/>
    <property type="match status" value="1"/>
</dbReference>
<dbReference type="Proteomes" id="UP001596067">
    <property type="component" value="Unassembled WGS sequence"/>
</dbReference>
<evidence type="ECO:0000256" key="3">
    <source>
        <dbReference type="ARBA" id="ARBA00023125"/>
    </source>
</evidence>
<dbReference type="Gene3D" id="1.10.357.10">
    <property type="entry name" value="Tetracycline Repressor, domain 2"/>
    <property type="match status" value="1"/>
</dbReference>
<reference evidence="8" key="1">
    <citation type="journal article" date="2019" name="Int. J. Syst. Evol. Microbiol.">
        <title>The Global Catalogue of Microorganisms (GCM) 10K type strain sequencing project: providing services to taxonomists for standard genome sequencing and annotation.</title>
        <authorList>
            <consortium name="The Broad Institute Genomics Platform"/>
            <consortium name="The Broad Institute Genome Sequencing Center for Infectious Disease"/>
            <person name="Wu L."/>
            <person name="Ma J."/>
        </authorList>
    </citation>
    <scope>NUCLEOTIDE SEQUENCE [LARGE SCALE GENOMIC DNA]</scope>
    <source>
        <strain evidence="8">CGMCC 4.1469</strain>
    </source>
</reference>
<dbReference type="EMBL" id="JBHSOD010000013">
    <property type="protein sequence ID" value="MFC5886003.1"/>
    <property type="molecule type" value="Genomic_DNA"/>
</dbReference>
<evidence type="ECO:0000259" key="6">
    <source>
        <dbReference type="PROSITE" id="PS50977"/>
    </source>
</evidence>
<dbReference type="PRINTS" id="PR00455">
    <property type="entry name" value="HTHTETR"/>
</dbReference>
<dbReference type="InterPro" id="IPR036271">
    <property type="entry name" value="Tet_transcr_reg_TetR-rel_C_sf"/>
</dbReference>
<dbReference type="SUPFAM" id="SSF46689">
    <property type="entry name" value="Homeodomain-like"/>
    <property type="match status" value="1"/>
</dbReference>
<evidence type="ECO:0000313" key="7">
    <source>
        <dbReference type="EMBL" id="MFC5886003.1"/>
    </source>
</evidence>
<dbReference type="RefSeq" id="WP_313765346.1">
    <property type="nucleotide sequence ID" value="NZ_BAAAVH010000002.1"/>
</dbReference>
<gene>
    <name evidence="7" type="ORF">ACFP0N_13600</name>
</gene>
<name>A0ABW1EWN5_9ACTN</name>
<keyword evidence="4" id="KW-0804">Transcription</keyword>
<feature type="DNA-binding region" description="H-T-H motif" evidence="5">
    <location>
        <begin position="30"/>
        <end position="49"/>
    </location>
</feature>